<dbReference type="AlphaFoldDB" id="A0A2S3ZQQ0"/>
<sequence length="118" mass="13290">MSETQPTPPTTTAAEAASLDAELRPLIDELLERGYRPVDEHNGLRVGVRVRHCGEQYWQAFQGGTAVIEVLMQRSPSSWEVSYGRPDKEMIVRRDDDRVSAGTSRYGGWADYHARLVD</sequence>
<dbReference type="OrthoDB" id="5149509at2"/>
<protein>
    <submittedName>
        <fullName evidence="1">Uncharacterized protein</fullName>
    </submittedName>
</protein>
<organism evidence="1 2">
    <name type="scientific">Cryobacterium zongtaii</name>
    <dbReference type="NCBI Taxonomy" id="1259217"/>
    <lineage>
        <taxon>Bacteria</taxon>
        <taxon>Bacillati</taxon>
        <taxon>Actinomycetota</taxon>
        <taxon>Actinomycetes</taxon>
        <taxon>Micrococcales</taxon>
        <taxon>Microbacteriaceae</taxon>
        <taxon>Cryobacterium</taxon>
    </lineage>
</organism>
<gene>
    <name evidence="1" type="ORF">C3B59_00045</name>
</gene>
<dbReference type="RefSeq" id="WP_103429492.1">
    <property type="nucleotide sequence ID" value="NZ_PPXF01000002.1"/>
</dbReference>
<dbReference type="Proteomes" id="UP000237104">
    <property type="component" value="Unassembled WGS sequence"/>
</dbReference>
<evidence type="ECO:0000313" key="2">
    <source>
        <dbReference type="Proteomes" id="UP000237104"/>
    </source>
</evidence>
<dbReference type="EMBL" id="PPXF01000002">
    <property type="protein sequence ID" value="POH71551.1"/>
    <property type="molecule type" value="Genomic_DNA"/>
</dbReference>
<proteinExistence type="predicted"/>
<comment type="caution">
    <text evidence="1">The sequence shown here is derived from an EMBL/GenBank/DDBJ whole genome shotgun (WGS) entry which is preliminary data.</text>
</comment>
<name>A0A2S3ZQQ0_9MICO</name>
<evidence type="ECO:0000313" key="1">
    <source>
        <dbReference type="EMBL" id="POH71551.1"/>
    </source>
</evidence>
<accession>A0A2S3ZQQ0</accession>
<reference evidence="1 2" key="1">
    <citation type="submission" date="2018-01" db="EMBL/GenBank/DDBJ databases">
        <title>Cryobacterium sp. nov., from glaciers in China.</title>
        <authorList>
            <person name="Liu Q."/>
            <person name="Xin Y.-H."/>
        </authorList>
    </citation>
    <scope>NUCLEOTIDE SEQUENCE [LARGE SCALE GENOMIC DNA]</scope>
    <source>
        <strain evidence="1 2">TMB1-8</strain>
    </source>
</reference>